<evidence type="ECO:0000313" key="2">
    <source>
        <dbReference type="EMBL" id="KAH8100711.1"/>
    </source>
</evidence>
<feature type="compositionally biased region" description="Low complexity" evidence="1">
    <location>
        <begin position="411"/>
        <end position="426"/>
    </location>
</feature>
<feature type="region of interest" description="Disordered" evidence="1">
    <location>
        <begin position="302"/>
        <end position="434"/>
    </location>
</feature>
<gene>
    <name evidence="2" type="ORF">BXZ70DRAFT_1077729</name>
</gene>
<feature type="compositionally biased region" description="Polar residues" evidence="1">
    <location>
        <begin position="372"/>
        <end position="383"/>
    </location>
</feature>
<feature type="region of interest" description="Disordered" evidence="1">
    <location>
        <begin position="537"/>
        <end position="559"/>
    </location>
</feature>
<feature type="compositionally biased region" description="Basic and acidic residues" evidence="1">
    <location>
        <begin position="537"/>
        <end position="546"/>
    </location>
</feature>
<dbReference type="OrthoDB" id="3226250at2759"/>
<keyword evidence="3" id="KW-1185">Reference proteome</keyword>
<proteinExistence type="predicted"/>
<reference evidence="2" key="1">
    <citation type="journal article" date="2021" name="New Phytol.">
        <title>Evolutionary innovations through gain and loss of genes in the ectomycorrhizal Boletales.</title>
        <authorList>
            <person name="Wu G."/>
            <person name="Miyauchi S."/>
            <person name="Morin E."/>
            <person name="Kuo A."/>
            <person name="Drula E."/>
            <person name="Varga T."/>
            <person name="Kohler A."/>
            <person name="Feng B."/>
            <person name="Cao Y."/>
            <person name="Lipzen A."/>
            <person name="Daum C."/>
            <person name="Hundley H."/>
            <person name="Pangilinan J."/>
            <person name="Johnson J."/>
            <person name="Barry K."/>
            <person name="LaButti K."/>
            <person name="Ng V."/>
            <person name="Ahrendt S."/>
            <person name="Min B."/>
            <person name="Choi I.G."/>
            <person name="Park H."/>
            <person name="Plett J.M."/>
            <person name="Magnuson J."/>
            <person name="Spatafora J.W."/>
            <person name="Nagy L.G."/>
            <person name="Henrissat B."/>
            <person name="Grigoriev I.V."/>
            <person name="Yang Z.L."/>
            <person name="Xu J."/>
            <person name="Martin F.M."/>
        </authorList>
    </citation>
    <scope>NUCLEOTIDE SEQUENCE</scope>
    <source>
        <strain evidence="2">KKN 215</strain>
    </source>
</reference>
<comment type="caution">
    <text evidence="2">The sequence shown here is derived from an EMBL/GenBank/DDBJ whole genome shotgun (WGS) entry which is preliminary data.</text>
</comment>
<accession>A0A8K0UN70</accession>
<organism evidence="2 3">
    <name type="scientific">Cristinia sonorae</name>
    <dbReference type="NCBI Taxonomy" id="1940300"/>
    <lineage>
        <taxon>Eukaryota</taxon>
        <taxon>Fungi</taxon>
        <taxon>Dikarya</taxon>
        <taxon>Basidiomycota</taxon>
        <taxon>Agaricomycotina</taxon>
        <taxon>Agaricomycetes</taxon>
        <taxon>Agaricomycetidae</taxon>
        <taxon>Agaricales</taxon>
        <taxon>Pleurotineae</taxon>
        <taxon>Stephanosporaceae</taxon>
        <taxon>Cristinia</taxon>
    </lineage>
</organism>
<evidence type="ECO:0000313" key="3">
    <source>
        <dbReference type="Proteomes" id="UP000813824"/>
    </source>
</evidence>
<dbReference type="AlphaFoldDB" id="A0A8K0UN70"/>
<name>A0A8K0UN70_9AGAR</name>
<dbReference type="Proteomes" id="UP000813824">
    <property type="component" value="Unassembled WGS sequence"/>
</dbReference>
<feature type="compositionally biased region" description="Acidic residues" evidence="1">
    <location>
        <begin position="310"/>
        <end position="334"/>
    </location>
</feature>
<dbReference type="EMBL" id="JAEVFJ010000015">
    <property type="protein sequence ID" value="KAH8100711.1"/>
    <property type="molecule type" value="Genomic_DNA"/>
</dbReference>
<sequence length="559" mass="64577">MPRTLRELLREPFGPYVDSEVLADNLKSTRTRMLDLHQVFLSCQGQPTGLTKCEHCQPEFTTNNRRVEIEGVLIIKKLAWLSPEGLELIQDDLRARDGPSSTFTLRNLFGRASPNEPPGLKIRIKAVKNMAAVYLHSSKLPHGLFLQTENRYRNYQVVSMDPVTYKHSYLYLSRYRTLRVLKDVVRYDSERSGTPTPREERTPKWFAAMHRKLLRREKPIPEMIYLSSDSEGSEAEDDRKVLRHVYHRSRAEMLLLFARHVEWLIDDQSNRRKGDRYIDVGVWQEWERMVRRVRSRAQGDDDTLLAHFADEDEDDADDEGEDEDGGPSDGDGDDVGQQMQVDRNQAPYGGTPPPPRRVSSVVLGKRKATLPRRSTTLVSQRGSASPRTPSPSYSPSPRYTTPPRVYDDDFSQSSDSNWSDSSASLPSRPPTPPSPTLLRRIPYIILHKPAMPKYAYKWDCPIAKCTYTADLLRPTDGEWGDIPAYGKRRFERYDWTLDDPWVKQWFYRVVSRHWKEHLSNEGIDVVMEDKGVKFEWMDEKSGEGRKKASKPAVKVEQEH</sequence>
<evidence type="ECO:0000256" key="1">
    <source>
        <dbReference type="SAM" id="MobiDB-lite"/>
    </source>
</evidence>
<protein>
    <submittedName>
        <fullName evidence="2">Uncharacterized protein</fullName>
    </submittedName>
</protein>
<feature type="compositionally biased region" description="Low complexity" evidence="1">
    <location>
        <begin position="395"/>
        <end position="404"/>
    </location>
</feature>